<protein>
    <submittedName>
        <fullName evidence="1">Uncharacterized protein</fullName>
    </submittedName>
</protein>
<dbReference type="AlphaFoldDB" id="A0A2T3AXG5"/>
<name>A0A2T3AXG5_AMORE</name>
<organism evidence="1 2">
    <name type="scientific">Amorphotheca resinae ATCC 22711</name>
    <dbReference type="NCBI Taxonomy" id="857342"/>
    <lineage>
        <taxon>Eukaryota</taxon>
        <taxon>Fungi</taxon>
        <taxon>Dikarya</taxon>
        <taxon>Ascomycota</taxon>
        <taxon>Pezizomycotina</taxon>
        <taxon>Leotiomycetes</taxon>
        <taxon>Helotiales</taxon>
        <taxon>Amorphothecaceae</taxon>
        <taxon>Amorphotheca</taxon>
    </lineage>
</organism>
<dbReference type="GeneID" id="36570956"/>
<evidence type="ECO:0000313" key="1">
    <source>
        <dbReference type="EMBL" id="PSS13362.1"/>
    </source>
</evidence>
<keyword evidence="2" id="KW-1185">Reference proteome</keyword>
<dbReference type="Proteomes" id="UP000241818">
    <property type="component" value="Unassembled WGS sequence"/>
</dbReference>
<evidence type="ECO:0000313" key="2">
    <source>
        <dbReference type="Proteomes" id="UP000241818"/>
    </source>
</evidence>
<dbReference type="EMBL" id="KZ679014">
    <property type="protein sequence ID" value="PSS13362.1"/>
    <property type="molecule type" value="Genomic_DNA"/>
</dbReference>
<dbReference type="InParanoid" id="A0A2T3AXG5"/>
<reference evidence="1 2" key="1">
    <citation type="journal article" date="2018" name="New Phytol.">
        <title>Comparative genomics and transcriptomics depict ericoid mycorrhizal fungi as versatile saprotrophs and plant mutualists.</title>
        <authorList>
            <person name="Martino E."/>
            <person name="Morin E."/>
            <person name="Grelet G.A."/>
            <person name="Kuo A."/>
            <person name="Kohler A."/>
            <person name="Daghino S."/>
            <person name="Barry K.W."/>
            <person name="Cichocki N."/>
            <person name="Clum A."/>
            <person name="Dockter R.B."/>
            <person name="Hainaut M."/>
            <person name="Kuo R.C."/>
            <person name="LaButti K."/>
            <person name="Lindahl B.D."/>
            <person name="Lindquist E.A."/>
            <person name="Lipzen A."/>
            <person name="Khouja H.R."/>
            <person name="Magnuson J."/>
            <person name="Murat C."/>
            <person name="Ohm R.A."/>
            <person name="Singer S.W."/>
            <person name="Spatafora J.W."/>
            <person name="Wang M."/>
            <person name="Veneault-Fourrey C."/>
            <person name="Henrissat B."/>
            <person name="Grigoriev I.V."/>
            <person name="Martin F.M."/>
            <person name="Perotto S."/>
        </authorList>
    </citation>
    <scope>NUCLEOTIDE SEQUENCE [LARGE SCALE GENOMIC DNA]</scope>
    <source>
        <strain evidence="1 2">ATCC 22711</strain>
    </source>
</reference>
<accession>A0A2T3AXG5</accession>
<feature type="non-terminal residue" evidence="1">
    <location>
        <position position="1"/>
    </location>
</feature>
<sequence length="116" mass="13354">RGNQGIKGLTIDVIYNGARDEHYEFYHLAEGSFNYLIPKYRHIPGNTASDESLFWARQRLQSCLGQHNACPNHEETILPRRVLDLGLSTNTDDYTGDLKLRQALDERSPYFCLSYC</sequence>
<dbReference type="RefSeq" id="XP_024719353.1">
    <property type="nucleotide sequence ID" value="XM_024862875.1"/>
</dbReference>
<proteinExistence type="predicted"/>
<gene>
    <name evidence="1" type="ORF">M430DRAFT_144239</name>
</gene>